<dbReference type="InterPro" id="IPR035920">
    <property type="entry name" value="YhbY-like_sf"/>
</dbReference>
<evidence type="ECO:0000256" key="1">
    <source>
        <dbReference type="ARBA" id="ARBA00022664"/>
    </source>
</evidence>
<keyword evidence="11" id="KW-1185">Reference proteome</keyword>
<dbReference type="AlphaFoldDB" id="A0A5D2L6R8"/>
<keyword evidence="1" id="KW-0507">mRNA processing</keyword>
<keyword evidence="3 7" id="KW-0694">RNA-binding</keyword>
<sequence>MQKLLPRPLSNPPKHSFSYFFSHSVSKTTYDPPFSPISKPPKPKPKPPDPTPNRNPTPIKSSLPFDFRHSYSETDLTLEPIGFREPKRFSPFGPGRLDREWTGTSAPVRDEVDSCLVEEERIRVLGDPLTEDEIEELVEKYRHSDCARQINLGKNGVTHNMLDDIHNHWKRAEAEKSGGKIIYRHINILILYRGRNYDPQNRPVIPLLLWKPYAPIYPKLVKNVADGLTFKETKEMRNRGLHSPALMKLTRNGVYVNVVARVREAFETEEVIRLDCTHVGTSDCKRIGVKLRDLAPCVPILFKDEQIILWRGKRDQERNSDISDANEKSLGTYLLDRLLVDSVAWKSHCC</sequence>
<organism evidence="10 11">
    <name type="scientific">Gossypium tomentosum</name>
    <name type="common">Hawaiian cotton</name>
    <name type="synonym">Gossypium sandvicense</name>
    <dbReference type="NCBI Taxonomy" id="34277"/>
    <lineage>
        <taxon>Eukaryota</taxon>
        <taxon>Viridiplantae</taxon>
        <taxon>Streptophyta</taxon>
        <taxon>Embryophyta</taxon>
        <taxon>Tracheophyta</taxon>
        <taxon>Spermatophyta</taxon>
        <taxon>Magnoliopsida</taxon>
        <taxon>eudicotyledons</taxon>
        <taxon>Gunneridae</taxon>
        <taxon>Pentapetalae</taxon>
        <taxon>rosids</taxon>
        <taxon>malvids</taxon>
        <taxon>Malvales</taxon>
        <taxon>Malvaceae</taxon>
        <taxon>Malvoideae</taxon>
        <taxon>Gossypium</taxon>
    </lineage>
</organism>
<dbReference type="GO" id="GO:1990904">
    <property type="term" value="C:ribonucleoprotein complex"/>
    <property type="evidence" value="ECO:0007669"/>
    <property type="project" value="UniProtKB-KW"/>
</dbReference>
<dbReference type="GO" id="GO:0000373">
    <property type="term" value="P:Group II intron splicing"/>
    <property type="evidence" value="ECO:0007669"/>
    <property type="project" value="InterPro"/>
</dbReference>
<dbReference type="Pfam" id="PF01985">
    <property type="entry name" value="CRS1_YhbY"/>
    <property type="match status" value="2"/>
</dbReference>
<dbReference type="SUPFAM" id="SSF75471">
    <property type="entry name" value="YhbY-like"/>
    <property type="match status" value="2"/>
</dbReference>
<dbReference type="InterPro" id="IPR001890">
    <property type="entry name" value="RNA-binding_CRM"/>
</dbReference>
<dbReference type="GO" id="GO:0006397">
    <property type="term" value="P:mRNA processing"/>
    <property type="evidence" value="ECO:0007669"/>
    <property type="project" value="UniProtKB-KW"/>
</dbReference>
<evidence type="ECO:0000256" key="6">
    <source>
        <dbReference type="ARBA" id="ARBA00023274"/>
    </source>
</evidence>
<accession>A0A5D2L6R8</accession>
<dbReference type="InterPro" id="IPR044599">
    <property type="entry name" value="CAF1P_plant"/>
</dbReference>
<evidence type="ECO:0000256" key="7">
    <source>
        <dbReference type="PROSITE-ProRule" id="PRU00626"/>
    </source>
</evidence>
<feature type="domain" description="CRM" evidence="9">
    <location>
        <begin position="226"/>
        <end position="322"/>
    </location>
</feature>
<proteinExistence type="predicted"/>
<keyword evidence="6" id="KW-0687">Ribonucleoprotein</keyword>
<dbReference type="EMBL" id="CM017627">
    <property type="protein sequence ID" value="TYH74819.1"/>
    <property type="molecule type" value="Genomic_DNA"/>
</dbReference>
<evidence type="ECO:0000256" key="8">
    <source>
        <dbReference type="SAM" id="MobiDB-lite"/>
    </source>
</evidence>
<evidence type="ECO:0000259" key="9">
    <source>
        <dbReference type="PROSITE" id="PS51295"/>
    </source>
</evidence>
<dbReference type="PANTHER" id="PTHR46247:SF4">
    <property type="entry name" value="CRS2-ASSOCIATED FACTOR 2, MITOCHONDRIAL"/>
    <property type="match status" value="1"/>
</dbReference>
<gene>
    <name evidence="10" type="ORF">ES332_D05G429400v1</name>
</gene>
<evidence type="ECO:0000256" key="5">
    <source>
        <dbReference type="ARBA" id="ARBA00023187"/>
    </source>
</evidence>
<dbReference type="PANTHER" id="PTHR46247">
    <property type="entry name" value="CRS2-ASSOCIATED FACTOR 1, CHLOROPLASTIC"/>
    <property type="match status" value="1"/>
</dbReference>
<dbReference type="Gene3D" id="3.30.110.60">
    <property type="entry name" value="YhbY-like"/>
    <property type="match status" value="2"/>
</dbReference>
<dbReference type="GO" id="GO:0003723">
    <property type="term" value="F:RNA binding"/>
    <property type="evidence" value="ECO:0007669"/>
    <property type="project" value="UniProtKB-UniRule"/>
</dbReference>
<dbReference type="Proteomes" id="UP000322667">
    <property type="component" value="Chromosome D05"/>
</dbReference>
<evidence type="ECO:0000313" key="10">
    <source>
        <dbReference type="EMBL" id="TYH74819.1"/>
    </source>
</evidence>
<protein>
    <recommendedName>
        <fullName evidence="9">CRM domain-containing protein</fullName>
    </recommendedName>
</protein>
<evidence type="ECO:0000256" key="4">
    <source>
        <dbReference type="ARBA" id="ARBA00022946"/>
    </source>
</evidence>
<evidence type="ECO:0000313" key="11">
    <source>
        <dbReference type="Proteomes" id="UP000322667"/>
    </source>
</evidence>
<dbReference type="FunFam" id="3.30.110.60:FF:000002">
    <property type="entry name" value="CRS2-associated factor 1, chloroplastic"/>
    <property type="match status" value="1"/>
</dbReference>
<keyword evidence="5" id="KW-0508">mRNA splicing</keyword>
<feature type="region of interest" description="Disordered" evidence="8">
    <location>
        <begin position="28"/>
        <end position="64"/>
    </location>
</feature>
<evidence type="ECO:0000256" key="2">
    <source>
        <dbReference type="ARBA" id="ARBA00022737"/>
    </source>
</evidence>
<keyword evidence="2" id="KW-0677">Repeat</keyword>
<name>A0A5D2L6R8_GOSTO</name>
<evidence type="ECO:0000256" key="3">
    <source>
        <dbReference type="ARBA" id="ARBA00022884"/>
    </source>
</evidence>
<dbReference type="SMART" id="SM01103">
    <property type="entry name" value="CRS1_YhbY"/>
    <property type="match status" value="2"/>
</dbReference>
<keyword evidence="4" id="KW-0809">Transit peptide</keyword>
<reference evidence="10 11" key="1">
    <citation type="submission" date="2019-07" db="EMBL/GenBank/DDBJ databases">
        <title>WGS assembly of Gossypium tomentosum.</title>
        <authorList>
            <person name="Chen Z.J."/>
            <person name="Sreedasyam A."/>
            <person name="Ando A."/>
            <person name="Song Q."/>
            <person name="De L."/>
            <person name="Hulse-Kemp A."/>
            <person name="Ding M."/>
            <person name="Ye W."/>
            <person name="Kirkbride R."/>
            <person name="Jenkins J."/>
            <person name="Plott C."/>
            <person name="Lovell J."/>
            <person name="Lin Y.-M."/>
            <person name="Vaughn R."/>
            <person name="Liu B."/>
            <person name="Li W."/>
            <person name="Simpson S."/>
            <person name="Scheffler B."/>
            <person name="Saski C."/>
            <person name="Grover C."/>
            <person name="Hu G."/>
            <person name="Conover J."/>
            <person name="Carlson J."/>
            <person name="Shu S."/>
            <person name="Boston L."/>
            <person name="Williams M."/>
            <person name="Peterson D."/>
            <person name="Mcgee K."/>
            <person name="Jones D."/>
            <person name="Wendel J."/>
            <person name="Stelly D."/>
            <person name="Grimwood J."/>
            <person name="Schmutz J."/>
        </authorList>
    </citation>
    <scope>NUCLEOTIDE SEQUENCE [LARGE SCALE GENOMIC DNA]</scope>
    <source>
        <strain evidence="10">7179.01</strain>
    </source>
</reference>
<dbReference type="PROSITE" id="PS51295">
    <property type="entry name" value="CRM"/>
    <property type="match status" value="1"/>
</dbReference>